<gene>
    <name evidence="1" type="ORF">TNCV_4857331</name>
</gene>
<proteinExistence type="predicted"/>
<name>A0A8X6REM7_TRICX</name>
<reference evidence="1" key="1">
    <citation type="submission" date="2020-08" db="EMBL/GenBank/DDBJ databases">
        <title>Multicomponent nature underlies the extraordinary mechanical properties of spider dragline silk.</title>
        <authorList>
            <person name="Kono N."/>
            <person name="Nakamura H."/>
            <person name="Mori M."/>
            <person name="Yoshida Y."/>
            <person name="Ohtoshi R."/>
            <person name="Malay A.D."/>
            <person name="Moran D.A.P."/>
            <person name="Tomita M."/>
            <person name="Numata K."/>
            <person name="Arakawa K."/>
        </authorList>
    </citation>
    <scope>NUCLEOTIDE SEQUENCE</scope>
</reference>
<dbReference type="AlphaFoldDB" id="A0A8X6REM7"/>
<accession>A0A8X6REM7</accession>
<comment type="caution">
    <text evidence="1">The sequence shown here is derived from an EMBL/GenBank/DDBJ whole genome shotgun (WGS) entry which is preliminary data.</text>
</comment>
<evidence type="ECO:0000313" key="2">
    <source>
        <dbReference type="Proteomes" id="UP000887159"/>
    </source>
</evidence>
<evidence type="ECO:0000313" key="1">
    <source>
        <dbReference type="EMBL" id="GFX91144.1"/>
    </source>
</evidence>
<dbReference type="Proteomes" id="UP000887159">
    <property type="component" value="Unassembled WGS sequence"/>
</dbReference>
<dbReference type="EMBL" id="BMAU01021122">
    <property type="protein sequence ID" value="GFX91144.1"/>
    <property type="molecule type" value="Genomic_DNA"/>
</dbReference>
<protein>
    <submittedName>
        <fullName evidence="1">Uncharacterized protein</fullName>
    </submittedName>
</protein>
<sequence>MAAVDFLHHDIECMTWAGLETATLGKEDQQQTNRTTQPAFAHTLRNVFSNAKDDFLSDDNCQIICGLRVIINFVL</sequence>
<keyword evidence="2" id="KW-1185">Reference proteome</keyword>
<organism evidence="1 2">
    <name type="scientific">Trichonephila clavipes</name>
    <name type="common">Golden silk orbweaver</name>
    <name type="synonym">Nephila clavipes</name>
    <dbReference type="NCBI Taxonomy" id="2585209"/>
    <lineage>
        <taxon>Eukaryota</taxon>
        <taxon>Metazoa</taxon>
        <taxon>Ecdysozoa</taxon>
        <taxon>Arthropoda</taxon>
        <taxon>Chelicerata</taxon>
        <taxon>Arachnida</taxon>
        <taxon>Araneae</taxon>
        <taxon>Araneomorphae</taxon>
        <taxon>Entelegynae</taxon>
        <taxon>Araneoidea</taxon>
        <taxon>Nephilidae</taxon>
        <taxon>Trichonephila</taxon>
    </lineage>
</organism>